<evidence type="ECO:0000313" key="4">
    <source>
        <dbReference type="EMBL" id="MFC4988300.1"/>
    </source>
</evidence>
<dbReference type="EC" id="2.1.1.-" evidence="4"/>
<evidence type="ECO:0000256" key="1">
    <source>
        <dbReference type="ARBA" id="ARBA00022603"/>
    </source>
</evidence>
<dbReference type="RefSeq" id="WP_224827141.1">
    <property type="nucleotide sequence ID" value="NZ_JAIVEF010000001.1"/>
</dbReference>
<evidence type="ECO:0000313" key="5">
    <source>
        <dbReference type="Proteomes" id="UP001595925"/>
    </source>
</evidence>
<dbReference type="PANTHER" id="PTHR43167">
    <property type="entry name" value="PUTATIVE (AFU_ORTHOLOGUE AFUA_6G01830)-RELATED"/>
    <property type="match status" value="1"/>
</dbReference>
<accession>A0ABD5QF69</accession>
<dbReference type="GO" id="GO:0032259">
    <property type="term" value="P:methylation"/>
    <property type="evidence" value="ECO:0007669"/>
    <property type="project" value="UniProtKB-KW"/>
</dbReference>
<dbReference type="InterPro" id="IPR029063">
    <property type="entry name" value="SAM-dependent_MTases_sf"/>
</dbReference>
<dbReference type="PROSITE" id="PS51682">
    <property type="entry name" value="SAM_OMT_I"/>
    <property type="match status" value="1"/>
</dbReference>
<comment type="caution">
    <text evidence="4">The sequence shown here is derived from an EMBL/GenBank/DDBJ whole genome shotgun (WGS) entry which is preliminary data.</text>
</comment>
<keyword evidence="2 4" id="KW-0808">Transferase</keyword>
<evidence type="ECO:0000256" key="3">
    <source>
        <dbReference type="ARBA" id="ARBA00022691"/>
    </source>
</evidence>
<dbReference type="Pfam" id="PF01596">
    <property type="entry name" value="Methyltransf_3"/>
    <property type="match status" value="1"/>
</dbReference>
<dbReference type="PANTHER" id="PTHR43167:SF1">
    <property type="entry name" value="PUTATIVE (AFU_ORTHOLOGUE AFUA_6G01830)-RELATED"/>
    <property type="match status" value="1"/>
</dbReference>
<name>A0ABD5QF69_9EURY</name>
<keyword evidence="1 4" id="KW-0489">Methyltransferase</keyword>
<dbReference type="InterPro" id="IPR002935">
    <property type="entry name" value="SAM_O-MeTrfase"/>
</dbReference>
<evidence type="ECO:0000256" key="2">
    <source>
        <dbReference type="ARBA" id="ARBA00022679"/>
    </source>
</evidence>
<dbReference type="GO" id="GO:0008168">
    <property type="term" value="F:methyltransferase activity"/>
    <property type="evidence" value="ECO:0007669"/>
    <property type="project" value="UniProtKB-KW"/>
</dbReference>
<dbReference type="SUPFAM" id="SSF53335">
    <property type="entry name" value="S-adenosyl-L-methionine-dependent methyltransferases"/>
    <property type="match status" value="1"/>
</dbReference>
<keyword evidence="3" id="KW-0949">S-adenosyl-L-methionine</keyword>
<keyword evidence="5" id="KW-1185">Reference proteome</keyword>
<dbReference type="EMBL" id="JBHSJG010000036">
    <property type="protein sequence ID" value="MFC4988300.1"/>
    <property type="molecule type" value="Genomic_DNA"/>
</dbReference>
<gene>
    <name evidence="4" type="ORF">ACFPFO_11135</name>
</gene>
<proteinExistence type="predicted"/>
<sequence length="230" mass="25435">MSSVLSEEVARFVRAAGPDPDDTLVEMHEFAEREGFPNVGPDVGSFLRLVARTTDAERVFEFGSGYGYSAYWFAQALPDDGEVVLTEVDEGELEMARDYMAEGGHDGVARYELGDALETVERYDGPFDVVLIDHQKERYPEAFEAIKPKVPVGGAVVADNAMRAGPLEFETLLAVLESGDDSERTELLSEANEMTRGVAEYLRTVRRDPDFETVVLPLGEGIALSYRVRE</sequence>
<dbReference type="AlphaFoldDB" id="A0ABD5QF69"/>
<reference evidence="4 5" key="1">
    <citation type="journal article" date="2019" name="Int. J. Syst. Evol. Microbiol.">
        <title>The Global Catalogue of Microorganisms (GCM) 10K type strain sequencing project: providing services to taxonomists for standard genome sequencing and annotation.</title>
        <authorList>
            <consortium name="The Broad Institute Genomics Platform"/>
            <consortium name="The Broad Institute Genome Sequencing Center for Infectious Disease"/>
            <person name="Wu L."/>
            <person name="Ma J."/>
        </authorList>
    </citation>
    <scope>NUCLEOTIDE SEQUENCE [LARGE SCALE GENOMIC DNA]</scope>
    <source>
        <strain evidence="4 5">CGMCC 1.15824</strain>
    </source>
</reference>
<dbReference type="Proteomes" id="UP001595925">
    <property type="component" value="Unassembled WGS sequence"/>
</dbReference>
<organism evidence="4 5">
    <name type="scientific">Saliphagus infecundisoli</name>
    <dbReference type="NCBI Taxonomy" id="1849069"/>
    <lineage>
        <taxon>Archaea</taxon>
        <taxon>Methanobacteriati</taxon>
        <taxon>Methanobacteriota</taxon>
        <taxon>Stenosarchaea group</taxon>
        <taxon>Halobacteria</taxon>
        <taxon>Halobacteriales</taxon>
        <taxon>Natrialbaceae</taxon>
        <taxon>Saliphagus</taxon>
    </lineage>
</organism>
<dbReference type="CDD" id="cd02440">
    <property type="entry name" value="AdoMet_MTases"/>
    <property type="match status" value="1"/>
</dbReference>
<dbReference type="Gene3D" id="3.40.50.150">
    <property type="entry name" value="Vaccinia Virus protein VP39"/>
    <property type="match status" value="1"/>
</dbReference>
<protein>
    <submittedName>
        <fullName evidence="4">O-methyltransferase</fullName>
        <ecNumber evidence="4">2.1.1.-</ecNumber>
    </submittedName>
</protein>